<comment type="caution">
    <text evidence="1">The sequence shown here is derived from an EMBL/GenBank/DDBJ whole genome shotgun (WGS) entry which is preliminary data.</text>
</comment>
<dbReference type="Proteomes" id="UP001470230">
    <property type="component" value="Unassembled WGS sequence"/>
</dbReference>
<reference evidence="1 2" key="1">
    <citation type="submission" date="2024-04" db="EMBL/GenBank/DDBJ databases">
        <title>Tritrichomonas musculus Genome.</title>
        <authorList>
            <person name="Alves-Ferreira E."/>
            <person name="Grigg M."/>
            <person name="Lorenzi H."/>
            <person name="Galac M."/>
        </authorList>
    </citation>
    <scope>NUCLEOTIDE SEQUENCE [LARGE SCALE GENOMIC DNA]</scope>
    <source>
        <strain evidence="1 2">EAF2021</strain>
    </source>
</reference>
<sequence>MYEEKTFPKKEWFETIFGFKELANTVEEKFDVIESEDHVKLKSKINNKTYNAGKFQIKSSSRDKYKLIKKERQGTLNIIKGYGEHTKHFELIDILSMQSLPKWNGATYLVASNFNCLEFTNSNQKAADGVTNYYEDNTQGPYAALACGPSAVYRNYFIKHNDNVSQLNKEINLLERTPINVKHGYAIINNDKYLKKNNSNFDWDDPEIWQVGIHSNCEVVMKRGQNSTFSMAPKNQIANHVYASALNFNRNVKSTYFTKEIAKKLLVAEYRAAILAAWENSSKFANLAGSNKLSLTLLGGGVFQNPYEIICEAIMENIDLIMESGLDVYITCFKEDDFYEIEGFLSDYVYGTDGRIIDTNDDLDCKDLI</sequence>
<dbReference type="PANTHER" id="PTHR35609:SF1">
    <property type="entry name" value="MACRO DOMAIN-CONTAINING PROTEIN"/>
    <property type="match status" value="1"/>
</dbReference>
<proteinExistence type="predicted"/>
<accession>A0ABR2KQ14</accession>
<protein>
    <submittedName>
        <fullName evidence="1">Uncharacterized protein</fullName>
    </submittedName>
</protein>
<keyword evidence="2" id="KW-1185">Reference proteome</keyword>
<name>A0ABR2KQ14_9EUKA</name>
<evidence type="ECO:0000313" key="1">
    <source>
        <dbReference type="EMBL" id="KAK8893098.1"/>
    </source>
</evidence>
<dbReference type="EMBL" id="JAPFFF010000004">
    <property type="protein sequence ID" value="KAK8893098.1"/>
    <property type="molecule type" value="Genomic_DNA"/>
</dbReference>
<gene>
    <name evidence="1" type="ORF">M9Y10_030362</name>
</gene>
<organism evidence="1 2">
    <name type="scientific">Tritrichomonas musculus</name>
    <dbReference type="NCBI Taxonomy" id="1915356"/>
    <lineage>
        <taxon>Eukaryota</taxon>
        <taxon>Metamonada</taxon>
        <taxon>Parabasalia</taxon>
        <taxon>Tritrichomonadida</taxon>
        <taxon>Tritrichomonadidae</taxon>
        <taxon>Tritrichomonas</taxon>
    </lineage>
</organism>
<evidence type="ECO:0000313" key="2">
    <source>
        <dbReference type="Proteomes" id="UP001470230"/>
    </source>
</evidence>
<dbReference type="PANTHER" id="PTHR35609">
    <property type="entry name" value="MACRO DOMAIN-CONTAINING PROTEIN"/>
    <property type="match status" value="1"/>
</dbReference>